<dbReference type="Proteomes" id="UP000293550">
    <property type="component" value="Unassembled WGS sequence"/>
</dbReference>
<gene>
    <name evidence="2" type="ORF">EQU50_06100</name>
</gene>
<organism evidence="2 3">
    <name type="scientific">Candidatus Finniella inopinata</name>
    <dbReference type="NCBI Taxonomy" id="1696036"/>
    <lineage>
        <taxon>Bacteria</taxon>
        <taxon>Pseudomonadati</taxon>
        <taxon>Pseudomonadota</taxon>
        <taxon>Alphaproteobacteria</taxon>
        <taxon>Holosporales</taxon>
        <taxon>Candidatus Paracaedibacteraceae</taxon>
        <taxon>Candidatus Finniella</taxon>
    </lineage>
</organism>
<dbReference type="OrthoDB" id="9829918at2"/>
<proteinExistence type="predicted"/>
<accession>A0A4Q7DH76</accession>
<name>A0A4Q7DH76_9PROT</name>
<keyword evidence="1" id="KW-0472">Membrane</keyword>
<reference evidence="2 3" key="1">
    <citation type="submission" date="2018-10" db="EMBL/GenBank/DDBJ databases">
        <title>An updated phylogeny of the Alphaproteobacteria reveals that the parasitic Rickettsiales and Holosporales have independent origins.</title>
        <authorList>
            <person name="Munoz-Gomez S.A."/>
            <person name="Hess S."/>
            <person name="Burger G."/>
            <person name="Lang B.F."/>
            <person name="Susko E."/>
            <person name="Slamovits C.H."/>
            <person name="Roger A.J."/>
        </authorList>
    </citation>
    <scope>NUCLEOTIDE SEQUENCE [LARGE SCALE GENOMIC DNA]</scope>
    <source>
        <strain evidence="2">HOLO01</strain>
    </source>
</reference>
<keyword evidence="3" id="KW-1185">Reference proteome</keyword>
<sequence>MSVKRFYKFIAIFAVSMGLGFLAYNNVATKNPHYESTPFSHKGQATDSFVRLLGLAGIRIQNDPLAPDANWPAAKLTLPSRSLEEINKAIQGKKDPVITWIIPGKRWQTNGLGYLTLTPEQAMAILDFILKDLKFDQAMKPQQTEYAGILFLGSSLEDVRDRLKFLNTCLEQRKYVFNKVYILTGTRALDLSIGETPESLLDPKGSIAVRSDWKKPAGELPTDEGPMIQWVFDQSRSDAIAKDQVELVYAGIDKDRKRATTKTTAEEWLKTNPKDGLYLAVSIQPFNIYQKLVLEDALLQNKRPGIRIEVIGDAPAERSYGLRRTNPDHLNKYAAIALDNIARICYELVAIQNL</sequence>
<protein>
    <submittedName>
        <fullName evidence="2">Uncharacterized protein</fullName>
    </submittedName>
</protein>
<dbReference type="RefSeq" id="WP_130154251.1">
    <property type="nucleotide sequence ID" value="NZ_SCFB01000007.1"/>
</dbReference>
<keyword evidence="1" id="KW-1133">Transmembrane helix</keyword>
<dbReference type="AlphaFoldDB" id="A0A4Q7DH76"/>
<evidence type="ECO:0000313" key="2">
    <source>
        <dbReference type="EMBL" id="RZI45670.1"/>
    </source>
</evidence>
<keyword evidence="1" id="KW-0812">Transmembrane</keyword>
<evidence type="ECO:0000313" key="3">
    <source>
        <dbReference type="Proteomes" id="UP000293550"/>
    </source>
</evidence>
<evidence type="ECO:0000256" key="1">
    <source>
        <dbReference type="SAM" id="Phobius"/>
    </source>
</evidence>
<comment type="caution">
    <text evidence="2">The sequence shown here is derived from an EMBL/GenBank/DDBJ whole genome shotgun (WGS) entry which is preliminary data.</text>
</comment>
<dbReference type="EMBL" id="SCFB01000007">
    <property type="protein sequence ID" value="RZI45670.1"/>
    <property type="molecule type" value="Genomic_DNA"/>
</dbReference>
<feature type="transmembrane region" description="Helical" evidence="1">
    <location>
        <begin position="6"/>
        <end position="24"/>
    </location>
</feature>